<dbReference type="SUPFAM" id="SSF48452">
    <property type="entry name" value="TPR-like"/>
    <property type="match status" value="2"/>
</dbReference>
<sequence>MAAHIVISCLVISVARIVAVHGVGEDLHSAWTDKTTGLLWLRDLLPKDVQDIRVLSFGYNGSADSFFNGADDDPLYPTAETLVAYLNANRANAGCQQRPIIFICHGLGGLIVKQALLSSFSQRGPRTAFYHHVYICTYALVFFGTPHGRVTRDGWISKRPFSKSSDTLHNDADALTNINRAFRTITHRYQTLLLWEEITTHVAHTSAAPSLPDTEVAGIPRAHNDMCKFTRRDSSDYLVVIDFLRRQVKAAPGKTAFRWQDSLETLQHEREVQAHLDYGIPIAKPNGSGHCRQGSAMIQDFDLSAVFDPPLKGLQLSSDFIGREEEIMGLEKAFFRPDQTLKSDGPKVLIVYGMGGTGKTELCSQFAQRRRTSFRGIFTIKATSQEQIKLSFATIGTKAGFEATEKAGQHALSQQLTQPFLLIIDNADDPTLDVLRLLPDNKKAYILVTTRNAELRRLPKTSSLELKGLKEGNALRLLFIKAEIPHPWDDATKQIGNEICKTLGYLTLALVIAGSFISRDKYGLRLQEYLESYDERRKSYRPSLIRKDSSELAKDKNIPTAYPAFDLSLDYLERQDSTACKDAIEILNVVGFYHFERIGVDIFTKAVKNRSRMFETRSMPSIATRFLHSILGQPPTLLPDFLRSRSAVLEGCRVEDAIAELASLSLIRWEGDAPTFSLHPLIHAWAQDRLEKHLQVFYAETAFNTLLETIVLPTDDAGKELDLGGGRAAFHRRLLPHLDACLNLHPLRVGPLETCCSRFYLFASLAINPRLLSNLQQQGLRAGKCGYVYGECGKFQRSAEYLEMVKAALLLLCGPQHPRTMFVMLALAKVYWGLGKLDHAIDLQRVVVNFRKRILGPDHVDTLLAMDELGKSHWLNGQYTEALELSGTSMTQMRSTLGTEDDRTLAAMDNYGVALASWHRFHESADIHKEVLVIREKLQGPKNLDTLTSKNNLAMALLEQKQFDEARSLMEEVFEERKKQLGKEHPWTLWALCWLAKIKVKMGLLEEAKEMLIGGIEAGKRSLDENHLGVLMGNGELARVLSRQGHLNEAHDLLSDTVSRLQTSRGAEHPDSFYGLWKLSVLQGRLGRTAEACASCKLAFERAAKRLTEAHPLVGMIKLDLEGFQKSLSDTKVPTAERFKQPESGLEVSSLRRRFLPRTQLTW</sequence>
<accession>A0AA38X5T4</accession>
<evidence type="ECO:0000313" key="3">
    <source>
        <dbReference type="EMBL" id="KAJ9607306.1"/>
    </source>
</evidence>
<keyword evidence="1" id="KW-0732">Signal</keyword>
<evidence type="ECO:0000313" key="4">
    <source>
        <dbReference type="Proteomes" id="UP001172673"/>
    </source>
</evidence>
<dbReference type="AlphaFoldDB" id="A0AA38X5T4"/>
<reference evidence="3" key="1">
    <citation type="submission" date="2022-10" db="EMBL/GenBank/DDBJ databases">
        <title>Culturing micro-colonial fungi from biological soil crusts in the Mojave desert and describing Neophaeococcomyces mojavensis, and introducing the new genera and species Taxawa tesnikishii.</title>
        <authorList>
            <person name="Kurbessoian T."/>
            <person name="Stajich J.E."/>
        </authorList>
    </citation>
    <scope>NUCLEOTIDE SEQUENCE</scope>
    <source>
        <strain evidence="3">TK_41</strain>
    </source>
</reference>
<gene>
    <name evidence="3" type="ORF">H2200_008379</name>
</gene>
<feature type="domain" description="NB-ARC" evidence="2">
    <location>
        <begin position="340"/>
        <end position="478"/>
    </location>
</feature>
<name>A0AA38X5T4_9EURO</name>
<dbReference type="SUPFAM" id="SSF53474">
    <property type="entry name" value="alpha/beta-Hydrolases"/>
    <property type="match status" value="1"/>
</dbReference>
<dbReference type="GO" id="GO:0043531">
    <property type="term" value="F:ADP binding"/>
    <property type="evidence" value="ECO:0007669"/>
    <property type="project" value="InterPro"/>
</dbReference>
<dbReference type="Pfam" id="PF00931">
    <property type="entry name" value="NB-ARC"/>
    <property type="match status" value="1"/>
</dbReference>
<dbReference type="PANTHER" id="PTHR46082">
    <property type="entry name" value="ATP/GTP-BINDING PROTEIN-RELATED"/>
    <property type="match status" value="1"/>
</dbReference>
<feature type="signal peptide" evidence="1">
    <location>
        <begin position="1"/>
        <end position="22"/>
    </location>
</feature>
<dbReference type="InterPro" id="IPR002182">
    <property type="entry name" value="NB-ARC"/>
</dbReference>
<evidence type="ECO:0000256" key="1">
    <source>
        <dbReference type="SAM" id="SignalP"/>
    </source>
</evidence>
<dbReference type="InterPro" id="IPR053137">
    <property type="entry name" value="NLR-like"/>
</dbReference>
<comment type="caution">
    <text evidence="3">The sequence shown here is derived from an EMBL/GenBank/DDBJ whole genome shotgun (WGS) entry which is preliminary data.</text>
</comment>
<dbReference type="Proteomes" id="UP001172673">
    <property type="component" value="Unassembled WGS sequence"/>
</dbReference>
<dbReference type="InterPro" id="IPR027417">
    <property type="entry name" value="P-loop_NTPase"/>
</dbReference>
<proteinExistence type="predicted"/>
<evidence type="ECO:0000259" key="2">
    <source>
        <dbReference type="Pfam" id="PF00931"/>
    </source>
</evidence>
<dbReference type="InterPro" id="IPR029058">
    <property type="entry name" value="AB_hydrolase_fold"/>
</dbReference>
<dbReference type="Gene3D" id="3.40.50.300">
    <property type="entry name" value="P-loop containing nucleotide triphosphate hydrolases"/>
    <property type="match status" value="1"/>
</dbReference>
<organism evidence="3 4">
    <name type="scientific">Cladophialophora chaetospira</name>
    <dbReference type="NCBI Taxonomy" id="386627"/>
    <lineage>
        <taxon>Eukaryota</taxon>
        <taxon>Fungi</taxon>
        <taxon>Dikarya</taxon>
        <taxon>Ascomycota</taxon>
        <taxon>Pezizomycotina</taxon>
        <taxon>Eurotiomycetes</taxon>
        <taxon>Chaetothyriomycetidae</taxon>
        <taxon>Chaetothyriales</taxon>
        <taxon>Herpotrichiellaceae</taxon>
        <taxon>Cladophialophora</taxon>
    </lineage>
</organism>
<dbReference type="PANTHER" id="PTHR46082:SF6">
    <property type="entry name" value="AAA+ ATPASE DOMAIN-CONTAINING PROTEIN-RELATED"/>
    <property type="match status" value="1"/>
</dbReference>
<dbReference type="InterPro" id="IPR011990">
    <property type="entry name" value="TPR-like_helical_dom_sf"/>
</dbReference>
<dbReference type="Gene3D" id="3.40.50.1820">
    <property type="entry name" value="alpha/beta hydrolase"/>
    <property type="match status" value="1"/>
</dbReference>
<dbReference type="Pfam" id="PF13424">
    <property type="entry name" value="TPR_12"/>
    <property type="match status" value="2"/>
</dbReference>
<feature type="chain" id="PRO_5041313528" description="NB-ARC domain-containing protein" evidence="1">
    <location>
        <begin position="23"/>
        <end position="1163"/>
    </location>
</feature>
<dbReference type="SUPFAM" id="SSF52540">
    <property type="entry name" value="P-loop containing nucleoside triphosphate hydrolases"/>
    <property type="match status" value="1"/>
</dbReference>
<keyword evidence="4" id="KW-1185">Reference proteome</keyword>
<dbReference type="Pfam" id="PF13374">
    <property type="entry name" value="TPR_10"/>
    <property type="match status" value="2"/>
</dbReference>
<protein>
    <recommendedName>
        <fullName evidence="2">NB-ARC domain-containing protein</fullName>
    </recommendedName>
</protein>
<dbReference type="Gene3D" id="1.25.40.10">
    <property type="entry name" value="Tetratricopeptide repeat domain"/>
    <property type="match status" value="2"/>
</dbReference>
<dbReference type="EMBL" id="JAPDRK010000012">
    <property type="protein sequence ID" value="KAJ9607306.1"/>
    <property type="molecule type" value="Genomic_DNA"/>
</dbReference>